<evidence type="ECO:0000313" key="3">
    <source>
        <dbReference type="Proteomes" id="UP001178507"/>
    </source>
</evidence>
<reference evidence="2" key="1">
    <citation type="submission" date="2023-08" db="EMBL/GenBank/DDBJ databases">
        <authorList>
            <person name="Chen Y."/>
            <person name="Shah S."/>
            <person name="Dougan E. K."/>
            <person name="Thang M."/>
            <person name="Chan C."/>
        </authorList>
    </citation>
    <scope>NUCLEOTIDE SEQUENCE</scope>
</reference>
<evidence type="ECO:0000256" key="1">
    <source>
        <dbReference type="SAM" id="SignalP"/>
    </source>
</evidence>
<sequence>MALKFAEIALLMWQVALAAGVSIDLHGRRDGRDVKIEDLKFEGMDAWTNVFKSVGRGEQADPSSLMKLAGIENATEPEQLDPQLKAELGQQSVQDRIRNLTSKPEMLVKVLEENPLVQQLAHASPMMQEIIHSPEALQMLFSNQTLEKLRAGESIAV</sequence>
<keyword evidence="1" id="KW-0732">Signal</keyword>
<dbReference type="Pfam" id="PF23195">
    <property type="entry name" value="UBQLN1"/>
    <property type="match status" value="1"/>
</dbReference>
<proteinExistence type="predicted"/>
<comment type="caution">
    <text evidence="2">The sequence shown here is derived from an EMBL/GenBank/DDBJ whole genome shotgun (WGS) entry which is preliminary data.</text>
</comment>
<name>A0AA36IN46_9DINO</name>
<evidence type="ECO:0000313" key="2">
    <source>
        <dbReference type="EMBL" id="CAJ1389742.1"/>
    </source>
</evidence>
<keyword evidence="3" id="KW-1185">Reference proteome</keyword>
<protein>
    <recommendedName>
        <fullName evidence="4">STI1 domain-containing protein</fullName>
    </recommendedName>
</protein>
<dbReference type="Proteomes" id="UP001178507">
    <property type="component" value="Unassembled WGS sequence"/>
</dbReference>
<organism evidence="2 3">
    <name type="scientific">Effrenium voratum</name>
    <dbReference type="NCBI Taxonomy" id="2562239"/>
    <lineage>
        <taxon>Eukaryota</taxon>
        <taxon>Sar</taxon>
        <taxon>Alveolata</taxon>
        <taxon>Dinophyceae</taxon>
        <taxon>Suessiales</taxon>
        <taxon>Symbiodiniaceae</taxon>
        <taxon>Effrenium</taxon>
    </lineage>
</organism>
<evidence type="ECO:0008006" key="4">
    <source>
        <dbReference type="Google" id="ProtNLM"/>
    </source>
</evidence>
<dbReference type="AlphaFoldDB" id="A0AA36IN46"/>
<gene>
    <name evidence="2" type="ORF">EVOR1521_LOCUS15300</name>
</gene>
<feature type="chain" id="PRO_5041362263" description="STI1 domain-containing protein" evidence="1">
    <location>
        <begin position="19"/>
        <end position="157"/>
    </location>
</feature>
<dbReference type="EMBL" id="CAUJNA010001928">
    <property type="protein sequence ID" value="CAJ1389742.1"/>
    <property type="molecule type" value="Genomic_DNA"/>
</dbReference>
<feature type="signal peptide" evidence="1">
    <location>
        <begin position="1"/>
        <end position="18"/>
    </location>
</feature>
<accession>A0AA36IN46</accession>